<dbReference type="AlphaFoldDB" id="W8T5S6"/>
<keyword evidence="2" id="KW-1185">Reference proteome</keyword>
<dbReference type="Proteomes" id="UP000019591">
    <property type="component" value="Chromosome"/>
</dbReference>
<sequence length="93" mass="10590">MANKNTLDAIRKNIEKHLGKKIVLRANKGRKKIVVKEGIIENTYPSIFVVKIDDEYNNTTRVSYSYSDVLTSTVRLEVKPIEGKRQIISGMPN</sequence>
<dbReference type="PANTHER" id="PTHR40026:SF1">
    <property type="entry name" value="PROTEIN VEG"/>
    <property type="match status" value="1"/>
</dbReference>
<dbReference type="eggNOG" id="COG4466">
    <property type="taxonomic scope" value="Bacteria"/>
</dbReference>
<dbReference type="EMBL" id="CP007452">
    <property type="protein sequence ID" value="AHM57094.1"/>
    <property type="molecule type" value="Genomic_DNA"/>
</dbReference>
<dbReference type="Pfam" id="PF06257">
    <property type="entry name" value="VEG"/>
    <property type="match status" value="1"/>
</dbReference>
<protein>
    <submittedName>
        <fullName evidence="1">Veg</fullName>
    </submittedName>
</protein>
<dbReference type="Gene3D" id="2.30.30.100">
    <property type="match status" value="1"/>
</dbReference>
<dbReference type="HOGENOM" id="CLU_153735_1_0_9"/>
<gene>
    <name evidence="1" type="primary">veg</name>
    <name evidence="1" type="ORF">EAL2_c18020</name>
</gene>
<dbReference type="PIRSF" id="PIRSF037257">
    <property type="entry name" value="DUF1021"/>
    <property type="match status" value="1"/>
</dbReference>
<dbReference type="PANTHER" id="PTHR40026">
    <property type="entry name" value="PROTEIN VEG"/>
    <property type="match status" value="1"/>
</dbReference>
<dbReference type="RefSeq" id="WP_025436050.1">
    <property type="nucleotide sequence ID" value="NZ_CP007452.1"/>
</dbReference>
<accession>W8T5S6</accession>
<dbReference type="OrthoDB" id="5469at2"/>
<evidence type="ECO:0000313" key="1">
    <source>
        <dbReference type="EMBL" id="AHM57094.1"/>
    </source>
</evidence>
<dbReference type="KEGG" id="eac:EAL2_c18020"/>
<dbReference type="STRING" id="1286171.EAL2_c18020"/>
<name>W8T5S6_PEPAC</name>
<organism evidence="1 2">
    <name type="scientific">Peptoclostridium acidaminophilum DSM 3953</name>
    <dbReference type="NCBI Taxonomy" id="1286171"/>
    <lineage>
        <taxon>Bacteria</taxon>
        <taxon>Bacillati</taxon>
        <taxon>Bacillota</taxon>
        <taxon>Clostridia</taxon>
        <taxon>Peptostreptococcales</taxon>
        <taxon>Peptoclostridiaceae</taxon>
        <taxon>Peptoclostridium</taxon>
    </lineage>
</organism>
<dbReference type="InterPro" id="IPR009366">
    <property type="entry name" value="Protein_Veg"/>
</dbReference>
<dbReference type="PATRIC" id="fig|1286171.3.peg.1761"/>
<proteinExistence type="predicted"/>
<dbReference type="GO" id="GO:0006355">
    <property type="term" value="P:regulation of DNA-templated transcription"/>
    <property type="evidence" value="ECO:0007669"/>
    <property type="project" value="InterPro"/>
</dbReference>
<reference evidence="1 2" key="1">
    <citation type="journal article" date="2014" name="Genome Announc.">
        <title>Complete Genome Sequence of Amino Acid-Utilizing Eubacterium acidaminophilum al-2 (DSM 3953).</title>
        <authorList>
            <person name="Poehlein A."/>
            <person name="Andreesen J.R."/>
            <person name="Daniel R."/>
        </authorList>
    </citation>
    <scope>NUCLEOTIDE SEQUENCE [LARGE SCALE GENOMIC DNA]</scope>
    <source>
        <strain evidence="1 2">DSM 3953</strain>
    </source>
</reference>
<evidence type="ECO:0000313" key="2">
    <source>
        <dbReference type="Proteomes" id="UP000019591"/>
    </source>
</evidence>